<reference evidence="3" key="1">
    <citation type="submission" date="2017-09" db="EMBL/GenBank/DDBJ databases">
        <title>Depth-based differentiation of microbial function through sediment-hosted aquifers and enrichment of novel symbionts in the deep terrestrial subsurface.</title>
        <authorList>
            <person name="Probst A.J."/>
            <person name="Ladd B."/>
            <person name="Jarett J.K."/>
            <person name="Geller-Mcgrath D.E."/>
            <person name="Sieber C.M.K."/>
            <person name="Emerson J.B."/>
            <person name="Anantharaman K."/>
            <person name="Thomas B.C."/>
            <person name="Malmstrom R."/>
            <person name="Stieglmeier M."/>
            <person name="Klingl A."/>
            <person name="Woyke T."/>
            <person name="Ryan C.M."/>
            <person name="Banfield J.F."/>
        </authorList>
    </citation>
    <scope>NUCLEOTIDE SEQUENCE [LARGE SCALE GENOMIC DNA]</scope>
</reference>
<keyword evidence="2" id="KW-0808">Transferase</keyword>
<dbReference type="PANTHER" id="PTHR43852">
    <property type="entry name" value="NUCLEOTIDYLTRANSFERASE"/>
    <property type="match status" value="1"/>
</dbReference>
<organism evidence="2 3">
    <name type="scientific">Candidatus Aquicultor secundus</name>
    <dbReference type="NCBI Taxonomy" id="1973895"/>
    <lineage>
        <taxon>Bacteria</taxon>
        <taxon>Bacillati</taxon>
        <taxon>Actinomycetota</taxon>
        <taxon>Candidatus Aquicultoria</taxon>
        <taxon>Candidatus Aquicultorales</taxon>
        <taxon>Candidatus Aquicultoraceae</taxon>
        <taxon>Candidatus Aquicultor</taxon>
    </lineage>
</organism>
<dbReference type="AlphaFoldDB" id="A0A2M7T4R2"/>
<proteinExistence type="predicted"/>
<dbReference type="Pfam" id="PF18765">
    <property type="entry name" value="Polbeta"/>
    <property type="match status" value="1"/>
</dbReference>
<accession>A0A2M7T4R2</accession>
<dbReference type="Gene3D" id="3.30.460.10">
    <property type="entry name" value="Beta Polymerase, domain 2"/>
    <property type="match status" value="1"/>
</dbReference>
<dbReference type="InterPro" id="IPR043519">
    <property type="entry name" value="NT_sf"/>
</dbReference>
<dbReference type="RefSeq" id="WP_286677860.1">
    <property type="nucleotide sequence ID" value="NZ_MNXI01000041.1"/>
</dbReference>
<dbReference type="NCBIfam" id="NF047752">
    <property type="entry name" value="MntA_antitoxin"/>
    <property type="match status" value="1"/>
</dbReference>
<dbReference type="GO" id="GO:0016740">
    <property type="term" value="F:transferase activity"/>
    <property type="evidence" value="ECO:0007669"/>
    <property type="project" value="UniProtKB-KW"/>
</dbReference>
<evidence type="ECO:0000313" key="3">
    <source>
        <dbReference type="Proteomes" id="UP000230956"/>
    </source>
</evidence>
<evidence type="ECO:0000259" key="1">
    <source>
        <dbReference type="Pfam" id="PF18765"/>
    </source>
</evidence>
<dbReference type="SUPFAM" id="SSF81301">
    <property type="entry name" value="Nucleotidyltransferase"/>
    <property type="match status" value="1"/>
</dbReference>
<sequence>MIKFKRIEHDPRAFFGDLVDRLAADENVVAIYLFGSYATNKVGPLSDVDIAVLFESQLPAEEYFDKQLDFIGRAAQALHTDEVDVVILNQAPSLLAYQVIRERKVLFCRDEVSRVTFEAKAIDRYLDEKPMRALIYQALIKRIKEGRFAS</sequence>
<feature type="domain" description="Polymerase beta nucleotidyltransferase" evidence="1">
    <location>
        <begin position="21"/>
        <end position="111"/>
    </location>
</feature>
<dbReference type="CDD" id="cd05403">
    <property type="entry name" value="NT_KNTase_like"/>
    <property type="match status" value="1"/>
</dbReference>
<dbReference type="InterPro" id="IPR041633">
    <property type="entry name" value="Polbeta"/>
</dbReference>
<evidence type="ECO:0000313" key="2">
    <source>
        <dbReference type="EMBL" id="PIZ34529.1"/>
    </source>
</evidence>
<dbReference type="PANTHER" id="PTHR43852:SF3">
    <property type="entry name" value="NUCLEOTIDYLTRANSFERASE"/>
    <property type="match status" value="1"/>
</dbReference>
<dbReference type="EMBL" id="PFNG01000274">
    <property type="protein sequence ID" value="PIZ34529.1"/>
    <property type="molecule type" value="Genomic_DNA"/>
</dbReference>
<gene>
    <name evidence="2" type="ORF">COY37_11705</name>
</gene>
<name>A0A2M7T4R2_9ACTN</name>
<dbReference type="InterPro" id="IPR052930">
    <property type="entry name" value="TA_antitoxin_MntA"/>
</dbReference>
<comment type="caution">
    <text evidence="2">The sequence shown here is derived from an EMBL/GenBank/DDBJ whole genome shotgun (WGS) entry which is preliminary data.</text>
</comment>
<protein>
    <submittedName>
        <fullName evidence="2">Nucleotidyltransferase</fullName>
    </submittedName>
</protein>
<dbReference type="Proteomes" id="UP000230956">
    <property type="component" value="Unassembled WGS sequence"/>
</dbReference>